<gene>
    <name evidence="2" type="ORF">PPNSA23_23540</name>
</gene>
<sequence>MTVDAIPENTVLPIDRVEVRVMPGLLDYAAKNKTAIERNWRDEIAANPNLFNGELYLAPRAHIEDAVLHADFVRSRYETLLYWRRDPEPIRPWHIFGVGVVVSSDNRLIAARMAASNAGGGRIYFPAGSIDDNDIAGGLVDYDANNRREVQEETGLDLSHAEQEAKIHLVTGNRSIALFRRYRFVEDAATLIARIEAHLAGQDEPELDRIIEVSGPGQMGEATPSYVRAFADWHFSEA</sequence>
<accession>A0ABQ0H0G0</accession>
<proteinExistence type="predicted"/>
<dbReference type="SUPFAM" id="SSF55811">
    <property type="entry name" value="Nudix"/>
    <property type="match status" value="1"/>
</dbReference>
<dbReference type="Gene3D" id="3.90.79.10">
    <property type="entry name" value="Nucleoside Triphosphate Pyrophosphohydrolase"/>
    <property type="match status" value="1"/>
</dbReference>
<evidence type="ECO:0000313" key="3">
    <source>
        <dbReference type="Proteomes" id="UP001628091"/>
    </source>
</evidence>
<dbReference type="EMBL" id="BAAFZP010000001">
    <property type="protein sequence ID" value="GAB1582411.1"/>
    <property type="molecule type" value="Genomic_DNA"/>
</dbReference>
<reference evidence="2 3" key="1">
    <citation type="submission" date="2024-10" db="EMBL/GenBank/DDBJ databases">
        <title>Isolation, draft genome sequencing and identification of Phyllobacterium sp. NSA23, isolated from leaf soil.</title>
        <authorList>
            <person name="Akita H."/>
        </authorList>
    </citation>
    <scope>NUCLEOTIDE SEQUENCE [LARGE SCALE GENOMIC DNA]</scope>
    <source>
        <strain evidence="2 3">NSA23</strain>
    </source>
</reference>
<dbReference type="Proteomes" id="UP001628091">
    <property type="component" value="Unassembled WGS sequence"/>
</dbReference>
<evidence type="ECO:0000313" key="2">
    <source>
        <dbReference type="EMBL" id="GAB1582411.1"/>
    </source>
</evidence>
<dbReference type="PROSITE" id="PS51462">
    <property type="entry name" value="NUDIX"/>
    <property type="match status" value="1"/>
</dbReference>
<feature type="domain" description="Nudix hydrolase" evidence="1">
    <location>
        <begin position="93"/>
        <end position="236"/>
    </location>
</feature>
<name>A0ABQ0H0G0_9HYPH</name>
<evidence type="ECO:0000259" key="1">
    <source>
        <dbReference type="PROSITE" id="PS51462"/>
    </source>
</evidence>
<protein>
    <recommendedName>
        <fullName evidence="1">Nudix hydrolase domain-containing protein</fullName>
    </recommendedName>
</protein>
<dbReference type="InterPro" id="IPR015797">
    <property type="entry name" value="NUDIX_hydrolase-like_dom_sf"/>
</dbReference>
<organism evidence="2 3">
    <name type="scientific">Phyllobacterium phragmitis</name>
    <dbReference type="NCBI Taxonomy" id="2670329"/>
    <lineage>
        <taxon>Bacteria</taxon>
        <taxon>Pseudomonadati</taxon>
        <taxon>Pseudomonadota</taxon>
        <taxon>Alphaproteobacteria</taxon>
        <taxon>Hyphomicrobiales</taxon>
        <taxon>Phyllobacteriaceae</taxon>
        <taxon>Phyllobacterium</taxon>
    </lineage>
</organism>
<keyword evidence="3" id="KW-1185">Reference proteome</keyword>
<dbReference type="InterPro" id="IPR000086">
    <property type="entry name" value="NUDIX_hydrolase_dom"/>
</dbReference>
<comment type="caution">
    <text evidence="2">The sequence shown here is derived from an EMBL/GenBank/DDBJ whole genome shotgun (WGS) entry which is preliminary data.</text>
</comment>